<evidence type="ECO:0000256" key="1">
    <source>
        <dbReference type="ARBA" id="ARBA00010641"/>
    </source>
</evidence>
<dbReference type="SUPFAM" id="SSF88946">
    <property type="entry name" value="Sigma2 domain of RNA polymerase sigma factors"/>
    <property type="match status" value="1"/>
</dbReference>
<keyword evidence="3" id="KW-0731">Sigma factor</keyword>
<dbReference type="GO" id="GO:0003677">
    <property type="term" value="F:DNA binding"/>
    <property type="evidence" value="ECO:0007669"/>
    <property type="project" value="InterPro"/>
</dbReference>
<keyword evidence="4" id="KW-0804">Transcription</keyword>
<dbReference type="NCBIfam" id="TIGR02937">
    <property type="entry name" value="sigma70-ECF"/>
    <property type="match status" value="1"/>
</dbReference>
<dbReference type="PATRIC" id="fig|946077.3.peg.1925"/>
<dbReference type="InterPro" id="IPR039425">
    <property type="entry name" value="RNA_pol_sigma-70-like"/>
</dbReference>
<protein>
    <submittedName>
        <fullName evidence="7">ECF subfamily RNA polymerase sigma-24 subunit</fullName>
    </submittedName>
</protein>
<name>I0WC83_9FLAO</name>
<dbReference type="InterPro" id="IPR036388">
    <property type="entry name" value="WH-like_DNA-bd_sf"/>
</dbReference>
<comment type="caution">
    <text evidence="7">The sequence shown here is derived from an EMBL/GenBank/DDBJ whole genome shotgun (WGS) entry which is preliminary data.</text>
</comment>
<dbReference type="Gene3D" id="1.10.1740.10">
    <property type="match status" value="1"/>
</dbReference>
<dbReference type="Gene3D" id="1.10.10.10">
    <property type="entry name" value="Winged helix-like DNA-binding domain superfamily/Winged helix DNA-binding domain"/>
    <property type="match status" value="1"/>
</dbReference>
<dbReference type="InterPro" id="IPR014284">
    <property type="entry name" value="RNA_pol_sigma-70_dom"/>
</dbReference>
<feature type="domain" description="RNA polymerase sigma factor 70 region 4 type 2" evidence="6">
    <location>
        <begin position="121"/>
        <end position="172"/>
    </location>
</feature>
<dbReference type="STRING" id="946077.W5A_09537"/>
<dbReference type="RefSeq" id="WP_008239917.1">
    <property type="nucleotide sequence ID" value="NZ_AJJU01000014.1"/>
</dbReference>
<dbReference type="CDD" id="cd06171">
    <property type="entry name" value="Sigma70_r4"/>
    <property type="match status" value="1"/>
</dbReference>
<evidence type="ECO:0000259" key="6">
    <source>
        <dbReference type="Pfam" id="PF08281"/>
    </source>
</evidence>
<dbReference type="AlphaFoldDB" id="I0WC83"/>
<evidence type="ECO:0000259" key="5">
    <source>
        <dbReference type="Pfam" id="PF04542"/>
    </source>
</evidence>
<dbReference type="EMBL" id="AJJU01000014">
    <property type="protein sequence ID" value="EID73999.1"/>
    <property type="molecule type" value="Genomic_DNA"/>
</dbReference>
<dbReference type="Proteomes" id="UP000005938">
    <property type="component" value="Unassembled WGS sequence"/>
</dbReference>
<dbReference type="NCBIfam" id="TIGR02985">
    <property type="entry name" value="Sig70_bacteroi1"/>
    <property type="match status" value="1"/>
</dbReference>
<proteinExistence type="inferred from homology"/>
<sequence>MIDEKSLLTRLKHNDDRAFEIIYNELGNGIFHYCNSRINDLFISEEIVQEVFLSLWNKRSSLEITTSLKSYLFTAAKYQILNHIRSEKVRKEYATNLANYLLINYENPTEDLIAVNDLKALIDEIVESLPKKCQLVFKMSRFENLSIQEISKEMNISTRTVENHLTKALKHIRQELEPLAFVCLLYSLAHFSNHI</sequence>
<dbReference type="OrthoDB" id="759001at2"/>
<comment type="similarity">
    <text evidence="1">Belongs to the sigma-70 factor family. ECF subfamily.</text>
</comment>
<dbReference type="Pfam" id="PF04542">
    <property type="entry name" value="Sigma70_r2"/>
    <property type="match status" value="1"/>
</dbReference>
<evidence type="ECO:0000313" key="7">
    <source>
        <dbReference type="EMBL" id="EID73999.1"/>
    </source>
</evidence>
<dbReference type="InterPro" id="IPR013249">
    <property type="entry name" value="RNA_pol_sigma70_r4_t2"/>
</dbReference>
<dbReference type="InterPro" id="IPR013324">
    <property type="entry name" value="RNA_pol_sigma_r3/r4-like"/>
</dbReference>
<keyword evidence="8" id="KW-1185">Reference proteome</keyword>
<dbReference type="GO" id="GO:0006352">
    <property type="term" value="P:DNA-templated transcription initiation"/>
    <property type="evidence" value="ECO:0007669"/>
    <property type="project" value="InterPro"/>
</dbReference>
<accession>I0WC83</accession>
<keyword evidence="2" id="KW-0805">Transcription regulation</keyword>
<evidence type="ECO:0000313" key="8">
    <source>
        <dbReference type="Proteomes" id="UP000005938"/>
    </source>
</evidence>
<organism evidence="7 8">
    <name type="scientific">Imtechella halotolerans K1</name>
    <dbReference type="NCBI Taxonomy" id="946077"/>
    <lineage>
        <taxon>Bacteria</taxon>
        <taxon>Pseudomonadati</taxon>
        <taxon>Bacteroidota</taxon>
        <taxon>Flavobacteriia</taxon>
        <taxon>Flavobacteriales</taxon>
        <taxon>Flavobacteriaceae</taxon>
        <taxon>Imtechella</taxon>
    </lineage>
</organism>
<dbReference type="eggNOG" id="COG1595">
    <property type="taxonomic scope" value="Bacteria"/>
</dbReference>
<evidence type="ECO:0000256" key="2">
    <source>
        <dbReference type="ARBA" id="ARBA00023015"/>
    </source>
</evidence>
<gene>
    <name evidence="7" type="ORF">W5A_09537</name>
</gene>
<evidence type="ECO:0000256" key="3">
    <source>
        <dbReference type="ARBA" id="ARBA00023082"/>
    </source>
</evidence>
<dbReference type="InterPro" id="IPR007627">
    <property type="entry name" value="RNA_pol_sigma70_r2"/>
</dbReference>
<dbReference type="SUPFAM" id="SSF88659">
    <property type="entry name" value="Sigma3 and sigma4 domains of RNA polymerase sigma factors"/>
    <property type="match status" value="1"/>
</dbReference>
<dbReference type="GO" id="GO:0016987">
    <property type="term" value="F:sigma factor activity"/>
    <property type="evidence" value="ECO:0007669"/>
    <property type="project" value="UniProtKB-KW"/>
</dbReference>
<dbReference type="PANTHER" id="PTHR43133">
    <property type="entry name" value="RNA POLYMERASE ECF-TYPE SIGMA FACTO"/>
    <property type="match status" value="1"/>
</dbReference>
<dbReference type="Pfam" id="PF08281">
    <property type="entry name" value="Sigma70_r4_2"/>
    <property type="match status" value="1"/>
</dbReference>
<dbReference type="PANTHER" id="PTHR43133:SF46">
    <property type="entry name" value="RNA POLYMERASE SIGMA-70 FACTOR ECF SUBFAMILY"/>
    <property type="match status" value="1"/>
</dbReference>
<feature type="domain" description="RNA polymerase sigma-70 region 2" evidence="5">
    <location>
        <begin position="23"/>
        <end position="88"/>
    </location>
</feature>
<dbReference type="InterPro" id="IPR013325">
    <property type="entry name" value="RNA_pol_sigma_r2"/>
</dbReference>
<dbReference type="InterPro" id="IPR014327">
    <property type="entry name" value="RNA_pol_sigma70_bacteroid"/>
</dbReference>
<evidence type="ECO:0000256" key="4">
    <source>
        <dbReference type="ARBA" id="ARBA00023163"/>
    </source>
</evidence>
<reference evidence="7 8" key="1">
    <citation type="journal article" date="2012" name="J. Bacteriol.">
        <title>Genome Sequence of the Halotolerant Bacterium Imtechella halotolerans K1T.</title>
        <authorList>
            <person name="Kumar S."/>
            <person name="Vikram S."/>
            <person name="Subramanian S."/>
            <person name="Raghava G.P."/>
            <person name="Pinnaka A.K."/>
        </authorList>
    </citation>
    <scope>NUCLEOTIDE SEQUENCE [LARGE SCALE GENOMIC DNA]</scope>
    <source>
        <strain evidence="7 8">K1</strain>
    </source>
</reference>